<dbReference type="PANTHER" id="PTHR10584">
    <property type="entry name" value="SUGAR KINASE"/>
    <property type="match status" value="1"/>
</dbReference>
<keyword evidence="8 9" id="KW-0119">Carbohydrate metabolism</keyword>
<feature type="binding site" evidence="9">
    <location>
        <position position="271"/>
    </location>
    <ligand>
        <name>K(+)</name>
        <dbReference type="ChEBI" id="CHEBI:29103"/>
    </ligand>
</feature>
<comment type="subunit">
    <text evidence="9">Homodimer.</text>
</comment>
<dbReference type="GO" id="GO:0005829">
    <property type="term" value="C:cytosol"/>
    <property type="evidence" value="ECO:0007669"/>
    <property type="project" value="TreeGrafter"/>
</dbReference>
<dbReference type="STRING" id="1219011.GCA_001895045_03111"/>
<dbReference type="InterPro" id="IPR011611">
    <property type="entry name" value="PfkB_dom"/>
</dbReference>
<keyword evidence="2 9" id="KW-0479">Metal-binding</keyword>
<comment type="catalytic activity">
    <reaction evidence="9">
        <text>D-ribose + ATP = D-ribose 5-phosphate + ADP + H(+)</text>
        <dbReference type="Rhea" id="RHEA:13697"/>
        <dbReference type="ChEBI" id="CHEBI:15378"/>
        <dbReference type="ChEBI" id="CHEBI:30616"/>
        <dbReference type="ChEBI" id="CHEBI:47013"/>
        <dbReference type="ChEBI" id="CHEBI:78346"/>
        <dbReference type="ChEBI" id="CHEBI:456216"/>
        <dbReference type="EC" id="2.7.1.15"/>
    </reaction>
</comment>
<gene>
    <name evidence="9 11" type="primary">rbsK</name>
    <name evidence="11" type="ORF">NCTC10994_02018</name>
</gene>
<feature type="binding site" evidence="9">
    <location>
        <begin position="250"/>
        <end position="251"/>
    </location>
    <ligand>
        <name>ATP</name>
        <dbReference type="ChEBI" id="CHEBI:30616"/>
    </ligand>
</feature>
<keyword evidence="6 9" id="KW-0460">Magnesium</keyword>
<dbReference type="KEGG" id="rcr:NCTC10994_02018"/>
<dbReference type="PRINTS" id="PR00990">
    <property type="entry name" value="RIBOKINASE"/>
</dbReference>
<comment type="cofactor">
    <cofactor evidence="9">
        <name>Mg(2+)</name>
        <dbReference type="ChEBI" id="CHEBI:18420"/>
    </cofactor>
    <text evidence="9">Requires a divalent cation, most likely magnesium in vivo, as an electrophilic catalyst to aid phosphoryl group transfer. It is the chelate of the metal and the nucleotide that is the actual substrate.</text>
</comment>
<dbReference type="PANTHER" id="PTHR10584:SF166">
    <property type="entry name" value="RIBOKINASE"/>
    <property type="match status" value="1"/>
</dbReference>
<keyword evidence="3 9" id="KW-0547">Nucleotide-binding</keyword>
<comment type="activity regulation">
    <text evidence="9">Activated by a monovalent cation that binds near, but not in, the active site. The most likely occupant of the site in vivo is potassium. Ion binding induces a conformational change that may alter substrate affinity.</text>
</comment>
<evidence type="ECO:0000259" key="10">
    <source>
        <dbReference type="Pfam" id="PF00294"/>
    </source>
</evidence>
<dbReference type="GO" id="GO:0046872">
    <property type="term" value="F:metal ion binding"/>
    <property type="evidence" value="ECO:0007669"/>
    <property type="project" value="UniProtKB-KW"/>
</dbReference>
<keyword evidence="4 9" id="KW-0418">Kinase</keyword>
<dbReference type="HAMAP" id="MF_01987">
    <property type="entry name" value="Ribokinase"/>
    <property type="match status" value="1"/>
</dbReference>
<feature type="binding site" evidence="9">
    <location>
        <position position="274"/>
    </location>
    <ligand>
        <name>K(+)</name>
        <dbReference type="ChEBI" id="CHEBI:29103"/>
    </ligand>
</feature>
<keyword evidence="5 9" id="KW-0067">ATP-binding</keyword>
<feature type="active site" description="Proton acceptor" evidence="9">
    <location>
        <position position="251"/>
    </location>
</feature>
<protein>
    <recommendedName>
        <fullName evidence="9">Ribokinase</fullName>
        <shortName evidence="9">RK</shortName>
        <ecNumber evidence="9">2.7.1.15</ecNumber>
    </recommendedName>
</protein>
<evidence type="ECO:0000256" key="5">
    <source>
        <dbReference type="ARBA" id="ARBA00022840"/>
    </source>
</evidence>
<evidence type="ECO:0000256" key="2">
    <source>
        <dbReference type="ARBA" id="ARBA00022723"/>
    </source>
</evidence>
<evidence type="ECO:0000256" key="7">
    <source>
        <dbReference type="ARBA" id="ARBA00022958"/>
    </source>
</evidence>
<dbReference type="GO" id="GO:0004747">
    <property type="term" value="F:ribokinase activity"/>
    <property type="evidence" value="ECO:0007669"/>
    <property type="project" value="UniProtKB-UniRule"/>
</dbReference>
<sequence length="289" mass="30114">MTDVEHCVVAVVGSLNLDLTAVVAKAPEEGETVLGRRLETYPGGKGANQAIGAARIAPTAVVGAVGTDSAATALRRSQSAAGVDTEYLLTVEVPTGRAIVVLTDDGDNRIIVIPGANAKVTASDVTAALDTLDPAVVLTQLELPIAATTAAVEWARVHRRRLVLNPSPVVALDDLILADADPLVVNEREALFYADASVEDDPDDIATRLLERVRSAVITRGGRDVVVATEDYVERIAVPRVHVVDTTGAGDHFAGTLAARLGIGEDLFAAAHEAARAAATLVSSRRAER</sequence>
<feature type="binding site" evidence="9">
    <location>
        <position position="251"/>
    </location>
    <ligand>
        <name>substrate</name>
    </ligand>
</feature>
<comment type="pathway">
    <text evidence="9">Carbohydrate metabolism; D-ribose degradation; D-ribose 5-phosphate from beta-D-ribopyranose: step 2/2.</text>
</comment>
<organism evidence="11 12">
    <name type="scientific">Rhodococcus coprophilus</name>
    <dbReference type="NCBI Taxonomy" id="38310"/>
    <lineage>
        <taxon>Bacteria</taxon>
        <taxon>Bacillati</taxon>
        <taxon>Actinomycetota</taxon>
        <taxon>Actinomycetes</taxon>
        <taxon>Mycobacteriales</taxon>
        <taxon>Nocardiaceae</taxon>
        <taxon>Rhodococcus</taxon>
    </lineage>
</organism>
<feature type="binding site" evidence="9">
    <location>
        <begin position="16"/>
        <end position="18"/>
    </location>
    <ligand>
        <name>substrate</name>
    </ligand>
</feature>
<dbReference type="RefSeq" id="WP_174555821.1">
    <property type="nucleotide sequence ID" value="NZ_JAFBBL010000001.1"/>
</dbReference>
<keyword evidence="7 9" id="KW-0630">Potassium</keyword>
<dbReference type="UniPathway" id="UPA00916">
    <property type="reaction ID" value="UER00889"/>
</dbReference>
<evidence type="ECO:0000256" key="8">
    <source>
        <dbReference type="ARBA" id="ARBA00023277"/>
    </source>
</evidence>
<feature type="binding site" evidence="9">
    <location>
        <position position="245"/>
    </location>
    <ligand>
        <name>K(+)</name>
        <dbReference type="ChEBI" id="CHEBI:29103"/>
    </ligand>
</feature>
<feature type="binding site" evidence="9">
    <location>
        <begin position="44"/>
        <end position="48"/>
    </location>
    <ligand>
        <name>substrate</name>
    </ligand>
</feature>
<reference evidence="11 12" key="1">
    <citation type="submission" date="2018-06" db="EMBL/GenBank/DDBJ databases">
        <authorList>
            <consortium name="Pathogen Informatics"/>
            <person name="Doyle S."/>
        </authorList>
    </citation>
    <scope>NUCLEOTIDE SEQUENCE [LARGE SCALE GENOMIC DNA]</scope>
    <source>
        <strain evidence="11 12">NCTC10994</strain>
    </source>
</reference>
<comment type="function">
    <text evidence="9">Catalyzes the phosphorylation of ribose at O-5 in a reaction requiring ATP and magnesium. The resulting D-ribose-5-phosphate can then be used either for sythesis of nucleotides, histidine, and tryptophan, or as a component of the pentose phosphate pathway.</text>
</comment>
<evidence type="ECO:0000256" key="6">
    <source>
        <dbReference type="ARBA" id="ARBA00022842"/>
    </source>
</evidence>
<evidence type="ECO:0000256" key="3">
    <source>
        <dbReference type="ARBA" id="ARBA00022741"/>
    </source>
</evidence>
<keyword evidence="1 9" id="KW-0808">Transferase</keyword>
<feature type="binding site" evidence="9">
    <location>
        <position position="142"/>
    </location>
    <ligand>
        <name>substrate</name>
    </ligand>
</feature>
<proteinExistence type="inferred from homology"/>
<dbReference type="InterPro" id="IPR029056">
    <property type="entry name" value="Ribokinase-like"/>
</dbReference>
<dbReference type="CDD" id="cd01174">
    <property type="entry name" value="ribokinase"/>
    <property type="match status" value="1"/>
</dbReference>
<feature type="domain" description="Carbohydrate kinase PfkB" evidence="10">
    <location>
        <begin position="9"/>
        <end position="286"/>
    </location>
</feature>
<evidence type="ECO:0000256" key="9">
    <source>
        <dbReference type="HAMAP-Rule" id="MF_01987"/>
    </source>
</evidence>
<dbReference type="Gene3D" id="3.40.1190.20">
    <property type="match status" value="1"/>
</dbReference>
<feature type="binding site" evidence="9">
    <location>
        <position position="186"/>
    </location>
    <ligand>
        <name>ATP</name>
        <dbReference type="ChEBI" id="CHEBI:30616"/>
    </ligand>
</feature>
<dbReference type="EMBL" id="LS483468">
    <property type="protein sequence ID" value="SQI31755.1"/>
    <property type="molecule type" value="Genomic_DNA"/>
</dbReference>
<dbReference type="Proteomes" id="UP000249091">
    <property type="component" value="Chromosome 1"/>
</dbReference>
<dbReference type="GO" id="GO:0019303">
    <property type="term" value="P:D-ribose catabolic process"/>
    <property type="evidence" value="ECO:0007669"/>
    <property type="project" value="UniProtKB-UniRule"/>
</dbReference>
<comment type="similarity">
    <text evidence="9">Belongs to the carbohydrate kinase PfkB family. Ribokinase subfamily.</text>
</comment>
<comment type="caution">
    <text evidence="9">Lacks conserved residue(s) required for the propagation of feature annotation.</text>
</comment>
<dbReference type="InterPro" id="IPR002139">
    <property type="entry name" value="Ribo/fructo_kinase"/>
</dbReference>
<dbReference type="SUPFAM" id="SSF53613">
    <property type="entry name" value="Ribokinase-like"/>
    <property type="match status" value="1"/>
</dbReference>
<keyword evidence="12" id="KW-1185">Reference proteome</keyword>
<keyword evidence="9" id="KW-0963">Cytoplasm</keyword>
<comment type="subcellular location">
    <subcellularLocation>
        <location evidence="9">Cytoplasm</location>
    </subcellularLocation>
</comment>
<evidence type="ECO:0000256" key="4">
    <source>
        <dbReference type="ARBA" id="ARBA00022777"/>
    </source>
</evidence>
<evidence type="ECO:0000256" key="1">
    <source>
        <dbReference type="ARBA" id="ARBA00022679"/>
    </source>
</evidence>
<evidence type="ECO:0000313" key="12">
    <source>
        <dbReference type="Proteomes" id="UP000249091"/>
    </source>
</evidence>
<feature type="binding site" evidence="9">
    <location>
        <position position="247"/>
    </location>
    <ligand>
        <name>K(+)</name>
        <dbReference type="ChEBI" id="CHEBI:29103"/>
    </ligand>
</feature>
<dbReference type="AlphaFoldDB" id="A0A2X4WXL3"/>
<dbReference type="EC" id="2.7.1.15" evidence="9"/>
<accession>A0A2X4WXL3</accession>
<name>A0A2X4WXL3_9NOCA</name>
<dbReference type="InterPro" id="IPR011877">
    <property type="entry name" value="Ribokinase"/>
</dbReference>
<dbReference type="Pfam" id="PF00294">
    <property type="entry name" value="PfkB"/>
    <property type="match status" value="1"/>
</dbReference>
<dbReference type="GO" id="GO:0005524">
    <property type="term" value="F:ATP binding"/>
    <property type="evidence" value="ECO:0007669"/>
    <property type="project" value="UniProtKB-UniRule"/>
</dbReference>
<evidence type="ECO:0000313" key="11">
    <source>
        <dbReference type="EMBL" id="SQI31755.1"/>
    </source>
</evidence>